<protein>
    <submittedName>
        <fullName evidence="2">Uncharacterized protein</fullName>
    </submittedName>
</protein>
<feature type="region of interest" description="Disordered" evidence="1">
    <location>
        <begin position="642"/>
        <end position="709"/>
    </location>
</feature>
<evidence type="ECO:0000256" key="1">
    <source>
        <dbReference type="SAM" id="MobiDB-lite"/>
    </source>
</evidence>
<keyword evidence="3" id="KW-1185">Reference proteome</keyword>
<feature type="compositionally biased region" description="Low complexity" evidence="1">
    <location>
        <begin position="437"/>
        <end position="451"/>
    </location>
</feature>
<feature type="region of interest" description="Disordered" evidence="1">
    <location>
        <begin position="742"/>
        <end position="789"/>
    </location>
</feature>
<feature type="compositionally biased region" description="Pro residues" evidence="1">
    <location>
        <begin position="375"/>
        <end position="386"/>
    </location>
</feature>
<feature type="region of interest" description="Disordered" evidence="1">
    <location>
        <begin position="339"/>
        <end position="525"/>
    </location>
</feature>
<feature type="compositionally biased region" description="Gly residues" evidence="1">
    <location>
        <begin position="398"/>
        <end position="414"/>
    </location>
</feature>
<feature type="region of interest" description="Disordered" evidence="1">
    <location>
        <begin position="135"/>
        <end position="221"/>
    </location>
</feature>
<gene>
    <name evidence="2" type="ORF">VOLCADRAFT_99345</name>
</gene>
<dbReference type="RefSeq" id="XP_002958136.1">
    <property type="nucleotide sequence ID" value="XM_002958090.1"/>
</dbReference>
<feature type="compositionally biased region" description="Low complexity" evidence="1">
    <location>
        <begin position="387"/>
        <end position="397"/>
    </location>
</feature>
<accession>D8UHK8</accession>
<feature type="region of interest" description="Disordered" evidence="1">
    <location>
        <begin position="1437"/>
        <end position="1457"/>
    </location>
</feature>
<dbReference type="InParanoid" id="D8UHK8"/>
<feature type="compositionally biased region" description="Low complexity" evidence="1">
    <location>
        <begin position="180"/>
        <end position="202"/>
    </location>
</feature>
<feature type="compositionally biased region" description="Low complexity" evidence="1">
    <location>
        <begin position="567"/>
        <end position="582"/>
    </location>
</feature>
<dbReference type="OrthoDB" id="541316at2759"/>
<feature type="compositionally biased region" description="Polar residues" evidence="1">
    <location>
        <begin position="425"/>
        <end position="436"/>
    </location>
</feature>
<feature type="region of interest" description="Disordered" evidence="1">
    <location>
        <begin position="544"/>
        <end position="593"/>
    </location>
</feature>
<feature type="compositionally biased region" description="Low complexity" evidence="1">
    <location>
        <begin position="458"/>
        <end position="467"/>
    </location>
</feature>
<reference evidence="2 3" key="1">
    <citation type="journal article" date="2010" name="Science">
        <title>Genomic analysis of organismal complexity in the multicellular green alga Volvox carteri.</title>
        <authorList>
            <person name="Prochnik S.E."/>
            <person name="Umen J."/>
            <person name="Nedelcu A.M."/>
            <person name="Hallmann A."/>
            <person name="Miller S.M."/>
            <person name="Nishii I."/>
            <person name="Ferris P."/>
            <person name="Kuo A."/>
            <person name="Mitros T."/>
            <person name="Fritz-Laylin L.K."/>
            <person name="Hellsten U."/>
            <person name="Chapman J."/>
            <person name="Simakov O."/>
            <person name="Rensing S.A."/>
            <person name="Terry A."/>
            <person name="Pangilinan J."/>
            <person name="Kapitonov V."/>
            <person name="Jurka J."/>
            <person name="Salamov A."/>
            <person name="Shapiro H."/>
            <person name="Schmutz J."/>
            <person name="Grimwood J."/>
            <person name="Lindquist E."/>
            <person name="Lucas S."/>
            <person name="Grigoriev I.V."/>
            <person name="Schmitt R."/>
            <person name="Kirk D."/>
            <person name="Rokhsar D.S."/>
        </authorList>
    </citation>
    <scope>NUCLEOTIDE SEQUENCE [LARGE SCALE GENOMIC DNA]</scope>
    <source>
        <strain evidence="3">f. Nagariensis / Eve</strain>
    </source>
</reference>
<feature type="compositionally biased region" description="Gly residues" evidence="1">
    <location>
        <begin position="1237"/>
        <end position="1252"/>
    </location>
</feature>
<dbReference type="Proteomes" id="UP000001058">
    <property type="component" value="Unassembled WGS sequence"/>
</dbReference>
<proteinExistence type="predicted"/>
<sequence length="1789" mass="186748">MHSVHSNANFKLNLQCTQRVTSSYPGVGSSSATERDHRPPYRLWWCCCGCKIEIRQECLLKLVLDLQEAVHEQGNRLEEALAKDPLAGRHEIMRQEAMKLARSLNVNRHHFTVREWQTMKHNDLRAQQAREELERRLQDRDKRDKSHESDQDRPAWNSLYWSQNDYVRRPQPKPEAVQQGSSKPGSSPGSSPGRSKPAGARTAETEAEDEAAEATAAPARAGPIVPVPAGLLGAFPAAPSETGDDSEMPRVVRPLAAYRPGAEPAEWRLRILRAKRKAMMVISVVLAFRGRKYRARGLQRLDSLSYFIAQHLGTDLERFVEEQGTYRVTRALAEEVWREKNHRDMPQSPMFDADPDESSDPIPTVTFAGSSRGPLPSPAFKAPPSPQQQQQQRLPAGTSGGGGPSSTGPPGAGRAGSPLLRSRPINLTPTLHHTQTAGAGATPALPTASSSGAGGAGSSRSALPAGAASGGGAAATAGTAGVAAGGGAGTGSSSPLPVLRGQSERRSSGLVPPPGLEGESSAGTVAAGGNATVSLAGGKNIRFSAPGSEVGPGAAGEDDGTVSTSDAVPALSPTAAAATAASGNGGKRWESPRFARRTGGEFGEVKVRHSIGPTNASGISATVLRRPSAIAMLTDDTATVARARSWNGPPGGQPVPHARSAGPDNTPSPPSPMGRQLRKHRESGLGLTGSASTTSLPQAGVAHPAVTRSPTASADGYIHAPAAVTAAAARNKTSRYNGGGVVRIASATPSSGGGAAARRAGRVRGSAPGDGDRSVLRSVSPYAERPRSVAGARALRCSSTIRRMVHDGSSDQLFLRYQEEAAALERPLRMMHLFANRANARWVEELAGSSSPPVSHSNSYNTLTAVGGTTAGNAAAVPSGPGWEPPHVYDGTRFSASVGAAQASVFRAEVATMLRAGRMAVQVLAGEEYITMGDGQQQQALWDADPWDLIATTFPAKVAAADRVRHVHMGPRLLMALVAAVEALAGPEAVSRLVVVLHVNDAQKTEVVRELRFRKFCGLRPENLVLVVQQRRPGYYWDPVQTIFVPDPNSPPVSAGSGYALMQLVWPEEALRVARDTPRTSVVSKAEAPSWASAGGSATAAATAAAAAAVAEPPPLVPLGMSVLDFMAQRGIEWLLTRRLRDINLYNPDLTLDSEVLSYMLYLHDHMGANIGLQVEVVDSLTAARAAQTGVVMAPPRQRRTNSTGSGAAAAAAASALSSSMRLGAPLPPRRAATYTTGGGAGAGPGPGGGPYRAGSDVGAVSQPEGGSVGAGPGGPLHPHMVVDVKNSDLGTPRTIQLLTELRTQAKGKLAVSTRRYLWRVDVLQSLIQRSSIFHPSLEVAGDVAYLTFDMADLTAATEWGARCVAVSAGGRPIRNLNTLSELEDLLIAVQAQDAHAPFRRLAGNVTPAFGLAHGATDSPHAPHAITLHPAVIGGGGGGAAAGGQDPSASSPTSGAGVGPVADLRNIAPGQCIVILVAENESTSMAVQLVMALVKPGRDRVVLVTVVPSVLQESAGRLLLRKHEMSIMKTMVDVSAQLLTKNPGSNLIDQLEAFIDDVGPQLVVMGSQMLATSQGLAHGQAAAMSSSGGAGGGGGAGASLGSLGAIYSSGASFSGGAGGGSHGGAGSTVLGSITVSMLRNLTRPMLIVKANAKFASLVWDKDKLRMLLEVHHSSRNMLRYVCSKLVTPTRHDKIFLTRGGARDASQMEITTSRRLLENFSDIATQYKVSAVKRALEEPFESGAIKWAEHDKVHLIAVHAPAGRGLANSTFQILRAARSAVLVYKSNDPN</sequence>
<evidence type="ECO:0000313" key="2">
    <source>
        <dbReference type="EMBL" id="EFJ40761.1"/>
    </source>
</evidence>
<organism evidence="3">
    <name type="scientific">Volvox carteri f. nagariensis</name>
    <dbReference type="NCBI Taxonomy" id="3068"/>
    <lineage>
        <taxon>Eukaryota</taxon>
        <taxon>Viridiplantae</taxon>
        <taxon>Chlorophyta</taxon>
        <taxon>core chlorophytes</taxon>
        <taxon>Chlorophyceae</taxon>
        <taxon>CS clade</taxon>
        <taxon>Chlamydomonadales</taxon>
        <taxon>Volvocaceae</taxon>
        <taxon>Volvox</taxon>
    </lineage>
</organism>
<feature type="region of interest" description="Disordered" evidence="1">
    <location>
        <begin position="1231"/>
        <end position="1268"/>
    </location>
</feature>
<dbReference type="GeneID" id="9623264"/>
<feature type="compositionally biased region" description="Basic and acidic residues" evidence="1">
    <location>
        <begin position="135"/>
        <end position="153"/>
    </location>
</feature>
<dbReference type="EMBL" id="GL378407">
    <property type="protein sequence ID" value="EFJ40761.1"/>
    <property type="molecule type" value="Genomic_DNA"/>
</dbReference>
<dbReference type="KEGG" id="vcn:VOLCADRAFT_99345"/>
<name>D8UHK8_VOLCA</name>
<evidence type="ECO:0000313" key="3">
    <source>
        <dbReference type="Proteomes" id="UP000001058"/>
    </source>
</evidence>